<protein>
    <recommendedName>
        <fullName evidence="3">Alpha/beta hydrolase</fullName>
    </recommendedName>
</protein>
<comment type="caution">
    <text evidence="1">The sequence shown here is derived from an EMBL/GenBank/DDBJ whole genome shotgun (WGS) entry which is preliminary data.</text>
</comment>
<name>A0AAJ2X689_XANCA</name>
<gene>
    <name evidence="1" type="ORF">LLE72_021075</name>
</gene>
<dbReference type="Proteomes" id="UP001297361">
    <property type="component" value="Unassembled WGS sequence"/>
</dbReference>
<proteinExistence type="predicted"/>
<dbReference type="AlphaFoldDB" id="A0AAJ2X689"/>
<reference evidence="1" key="2">
    <citation type="submission" date="2024-01" db="EMBL/GenBank/DDBJ databases">
        <title>Long-read genome sequencing of X. campestris pv. papavericola.</title>
        <authorList>
            <person name="Hussain R.M.F."/>
            <person name="Greer S."/>
            <person name="Harrison J."/>
            <person name="Grant M."/>
            <person name="Vicente J."/>
            <person name="Studholme D.J."/>
        </authorList>
    </citation>
    <scope>NUCLEOTIDE SEQUENCE</scope>
    <source>
        <strain evidence="1">NCPPB 2970</strain>
    </source>
</reference>
<dbReference type="EMBL" id="JAJFNJ020000003">
    <property type="protein sequence ID" value="MEC3890171.1"/>
    <property type="molecule type" value="Genomic_DNA"/>
</dbReference>
<reference evidence="1" key="1">
    <citation type="submission" date="2021-10" db="EMBL/GenBank/DDBJ databases">
        <authorList>
            <person name="Hussein R."/>
            <person name="Harrison J."/>
            <person name="Studholme D.J."/>
            <person name="Vicente J."/>
            <person name="Grant M."/>
        </authorList>
    </citation>
    <scope>NUCLEOTIDE SEQUENCE</scope>
    <source>
        <strain evidence="1">NCPPB 2970</strain>
    </source>
</reference>
<organism evidence="1 2">
    <name type="scientific">Xanthomonas campestris pv. papavericola</name>
    <dbReference type="NCBI Taxonomy" id="487881"/>
    <lineage>
        <taxon>Bacteria</taxon>
        <taxon>Pseudomonadati</taxon>
        <taxon>Pseudomonadota</taxon>
        <taxon>Gammaproteobacteria</taxon>
        <taxon>Lysobacterales</taxon>
        <taxon>Lysobacteraceae</taxon>
        <taxon>Xanthomonas</taxon>
    </lineage>
</organism>
<sequence>MGGFVPSEPLLQIAFLTGQSDPGRCALSEEQRLFLQQLRGHGRRLLDCNYPYRADGAAHRRVSLWRASAANARQYLAARSGPVAPPERAAVITQLEPMPLTLLLVGSCGLQLLAALHLPAPLRARVAVFAYGPVASSVAPFERQCIVQGRRDWISRALYRGPVDMQPACGHMDYLRDSTVLAACQAFASEVEQAGRRGQTCASI</sequence>
<evidence type="ECO:0000313" key="2">
    <source>
        <dbReference type="Proteomes" id="UP001297361"/>
    </source>
</evidence>
<evidence type="ECO:0000313" key="1">
    <source>
        <dbReference type="EMBL" id="MEC3890171.1"/>
    </source>
</evidence>
<accession>A0AAJ2X689</accession>
<dbReference type="RefSeq" id="WP_228426920.1">
    <property type="nucleotide sequence ID" value="NZ_JAJFNJ020000003.1"/>
</dbReference>
<evidence type="ECO:0008006" key="3">
    <source>
        <dbReference type="Google" id="ProtNLM"/>
    </source>
</evidence>